<name>A0ABW4DMB6_9BACL</name>
<organism evidence="1 2">
    <name type="scientific">Paenibacillus farraposensis</name>
    <dbReference type="NCBI Taxonomy" id="2807095"/>
    <lineage>
        <taxon>Bacteria</taxon>
        <taxon>Bacillati</taxon>
        <taxon>Bacillota</taxon>
        <taxon>Bacilli</taxon>
        <taxon>Bacillales</taxon>
        <taxon>Paenibacillaceae</taxon>
        <taxon>Paenibacillus</taxon>
    </lineage>
</organism>
<protein>
    <recommendedName>
        <fullName evidence="3">YtzH-like protein</fullName>
    </recommendedName>
</protein>
<reference evidence="2" key="1">
    <citation type="journal article" date="2019" name="Int. J. Syst. Evol. Microbiol.">
        <title>The Global Catalogue of Microorganisms (GCM) 10K type strain sequencing project: providing services to taxonomists for standard genome sequencing and annotation.</title>
        <authorList>
            <consortium name="The Broad Institute Genomics Platform"/>
            <consortium name="The Broad Institute Genome Sequencing Center for Infectious Disease"/>
            <person name="Wu L."/>
            <person name="Ma J."/>
        </authorList>
    </citation>
    <scope>NUCLEOTIDE SEQUENCE [LARGE SCALE GENOMIC DNA]</scope>
    <source>
        <strain evidence="2">CCM 9147</strain>
    </source>
</reference>
<gene>
    <name evidence="1" type="ORF">ACFQ5D_23315</name>
</gene>
<dbReference type="EMBL" id="JBHTNZ010000082">
    <property type="protein sequence ID" value="MFD1464186.1"/>
    <property type="molecule type" value="Genomic_DNA"/>
</dbReference>
<keyword evidence="2" id="KW-1185">Reference proteome</keyword>
<comment type="caution">
    <text evidence="1">The sequence shown here is derived from an EMBL/GenBank/DDBJ whole genome shotgun (WGS) entry which is preliminary data.</text>
</comment>
<evidence type="ECO:0008006" key="3">
    <source>
        <dbReference type="Google" id="ProtNLM"/>
    </source>
</evidence>
<evidence type="ECO:0000313" key="1">
    <source>
        <dbReference type="EMBL" id="MFD1464186.1"/>
    </source>
</evidence>
<evidence type="ECO:0000313" key="2">
    <source>
        <dbReference type="Proteomes" id="UP001597340"/>
    </source>
</evidence>
<proteinExistence type="predicted"/>
<dbReference type="RefSeq" id="WP_229522556.1">
    <property type="nucleotide sequence ID" value="NZ_JAFFQR010000001.1"/>
</dbReference>
<sequence length="100" mass="11535">MKFTLKKEMMKNMEDLMMDAVLQQEQEHESLFKQFESKLQSIRDKHPELQDDLMVMEEIMVEIGTAGELYEIGFKQAVSIVQDYGFQTATSLIVPSVQSA</sequence>
<accession>A0ABW4DMB6</accession>
<dbReference type="Proteomes" id="UP001597340">
    <property type="component" value="Unassembled WGS sequence"/>
</dbReference>